<keyword evidence="3" id="KW-0812">Transmembrane</keyword>
<evidence type="ECO:0000256" key="1">
    <source>
        <dbReference type="ARBA" id="ARBA00004123"/>
    </source>
</evidence>
<feature type="transmembrane region" description="Helical" evidence="3">
    <location>
        <begin position="61"/>
        <end position="81"/>
    </location>
</feature>
<protein>
    <submittedName>
        <fullName evidence="4">Uncharacterized protein</fullName>
    </submittedName>
</protein>
<comment type="subcellular location">
    <subcellularLocation>
        <location evidence="1">Nucleus</location>
    </subcellularLocation>
</comment>
<dbReference type="GO" id="GO:0005634">
    <property type="term" value="C:nucleus"/>
    <property type="evidence" value="ECO:0007669"/>
    <property type="project" value="UniProtKB-SubCell"/>
</dbReference>
<evidence type="ECO:0000256" key="3">
    <source>
        <dbReference type="SAM" id="Phobius"/>
    </source>
</evidence>
<keyword evidence="5" id="KW-1185">Reference proteome</keyword>
<keyword evidence="3" id="KW-1133">Transmembrane helix</keyword>
<proteinExistence type="predicted"/>
<keyword evidence="3" id="KW-0472">Membrane</keyword>
<evidence type="ECO:0000313" key="5">
    <source>
        <dbReference type="Proteomes" id="UP000694620"/>
    </source>
</evidence>
<sequence>MDNVLIDDRRIHVDFSQSVAKIKWKGKGGKYTKDDFKAYEKDVEQRSKLVLKEKAKPRQEYPFYLFMYVCILYIYISWHTYSWPVSPITLYVQSDSSLGFGWATQEHSQSCPEATPLISWLCA</sequence>
<reference evidence="4" key="1">
    <citation type="submission" date="2021-06" db="EMBL/GenBank/DDBJ databases">
        <authorList>
            <consortium name="Wellcome Sanger Institute Data Sharing"/>
        </authorList>
    </citation>
    <scope>NUCLEOTIDE SEQUENCE [LARGE SCALE GENOMIC DNA]</scope>
</reference>
<accession>A0A8C4RUC3</accession>
<evidence type="ECO:0000256" key="2">
    <source>
        <dbReference type="ARBA" id="ARBA00023242"/>
    </source>
</evidence>
<dbReference type="InterPro" id="IPR035542">
    <property type="entry name" value="CRIP"/>
</dbReference>
<reference evidence="4" key="3">
    <citation type="submission" date="2025-09" db="UniProtKB">
        <authorList>
            <consortium name="Ensembl"/>
        </authorList>
    </citation>
    <scope>IDENTIFICATION</scope>
</reference>
<dbReference type="AlphaFoldDB" id="A0A8C4RUC3"/>
<dbReference type="PANTHER" id="PTHR45843:SF1">
    <property type="entry name" value="PEPTIDYL-PROLYL CIS-TRANS ISOMERASE-LIKE 4"/>
    <property type="match status" value="1"/>
</dbReference>
<dbReference type="PANTHER" id="PTHR45843">
    <property type="entry name" value="PEPTIDYL-PROLYL CIS-TRANS ISOMERASE-LIKE 4"/>
    <property type="match status" value="1"/>
</dbReference>
<name>A0A8C4RUC3_ERPCA</name>
<dbReference type="GeneTree" id="ENSGT00940000174446"/>
<dbReference type="Ensembl" id="ENSECRT00000007035.1">
    <property type="protein sequence ID" value="ENSECRP00000006924.1"/>
    <property type="gene ID" value="ENSECRG00000004620.1"/>
</dbReference>
<evidence type="ECO:0000313" key="4">
    <source>
        <dbReference type="Ensembl" id="ENSECRP00000006924.1"/>
    </source>
</evidence>
<reference evidence="4" key="2">
    <citation type="submission" date="2025-08" db="UniProtKB">
        <authorList>
            <consortium name="Ensembl"/>
        </authorList>
    </citation>
    <scope>IDENTIFICATION</scope>
</reference>
<organism evidence="4 5">
    <name type="scientific">Erpetoichthys calabaricus</name>
    <name type="common">Rope fish</name>
    <name type="synonym">Calamoichthys calabaricus</name>
    <dbReference type="NCBI Taxonomy" id="27687"/>
    <lineage>
        <taxon>Eukaryota</taxon>
        <taxon>Metazoa</taxon>
        <taxon>Chordata</taxon>
        <taxon>Craniata</taxon>
        <taxon>Vertebrata</taxon>
        <taxon>Euteleostomi</taxon>
        <taxon>Actinopterygii</taxon>
        <taxon>Polypteriformes</taxon>
        <taxon>Polypteridae</taxon>
        <taxon>Erpetoichthys</taxon>
    </lineage>
</organism>
<keyword evidence="2" id="KW-0539">Nucleus</keyword>
<dbReference type="Proteomes" id="UP000694620">
    <property type="component" value="Chromosome 3"/>
</dbReference>